<organism evidence="5 6">
    <name type="scientific">Mycolicibacterium canariasense</name>
    <name type="common">Mycobacterium canariasense</name>
    <dbReference type="NCBI Taxonomy" id="228230"/>
    <lineage>
        <taxon>Bacteria</taxon>
        <taxon>Bacillati</taxon>
        <taxon>Actinomycetota</taxon>
        <taxon>Actinomycetes</taxon>
        <taxon>Mycobacteriales</taxon>
        <taxon>Mycobacteriaceae</taxon>
        <taxon>Mycolicibacterium</taxon>
    </lineage>
</organism>
<reference evidence="6" key="1">
    <citation type="journal article" date="2016" name="Genome Announc.">
        <title>Draft Genome Sequences of Five Rapidly Growing Mycobacterium Species, M. thermoresistibile, M. fortuitum subsp. acetamidolyticum, M. canariasense, M. brisbanense, and M. novocastrense.</title>
        <authorList>
            <person name="Katahira K."/>
            <person name="Ogura Y."/>
            <person name="Gotoh Y."/>
            <person name="Hayashi T."/>
        </authorList>
    </citation>
    <scope>NUCLEOTIDE SEQUENCE [LARGE SCALE GENOMIC DNA]</scope>
    <source>
        <strain evidence="6">JCM15298</strain>
    </source>
</reference>
<name>A0A100WDW2_MYCCR</name>
<feature type="compositionally biased region" description="Low complexity" evidence="2">
    <location>
        <begin position="142"/>
        <end position="191"/>
    </location>
</feature>
<evidence type="ECO:0000259" key="4">
    <source>
        <dbReference type="Pfam" id="PF00823"/>
    </source>
</evidence>
<accession>A0A100WDW2</accession>
<keyword evidence="3" id="KW-0732">Signal</keyword>
<dbReference type="InterPro" id="IPR038332">
    <property type="entry name" value="PPE_sf"/>
</dbReference>
<feature type="compositionally biased region" description="Basic and acidic residues" evidence="2">
    <location>
        <begin position="349"/>
        <end position="368"/>
    </location>
</feature>
<reference evidence="6" key="2">
    <citation type="submission" date="2016-02" db="EMBL/GenBank/DDBJ databases">
        <title>Draft genome sequence of five rapidly growing Mycobacterium species.</title>
        <authorList>
            <person name="Katahira K."/>
            <person name="Gotou Y."/>
            <person name="Iida K."/>
            <person name="Ogura Y."/>
            <person name="Hayashi T."/>
        </authorList>
    </citation>
    <scope>NUCLEOTIDE SEQUENCE [LARGE SCALE GENOMIC DNA]</scope>
    <source>
        <strain evidence="6">JCM15298</strain>
    </source>
</reference>
<dbReference type="Gene3D" id="1.20.1260.20">
    <property type="entry name" value="PPE superfamily"/>
    <property type="match status" value="1"/>
</dbReference>
<sequence length="368" mass="35797">MGLASAALAAAGITGAQMAASTTTMSGARSMIHSAATPPFLSWLAGMAGIAFKQAAIAAVVAESYGMARSAMIPSMQSINNRVREAAAEASNIFGQNTPLIAALNAEYGFYTAENASIGTTYGQVITAATLPVPIPPPPPLANAAKSAGDAAQATGQAAQMANQAAQGASQTASQATSQGSASGDMGSMMGQFGQMFQAPMQALQSAGSGMGNPMQSLSQFMSAPMSMFGGSSQLGDLLGGGSTGPSFAPTAPGSGGGLPLGGAGLGAGGGLGGGAPANMSKMTSSGGGNQRVSLLSGIATGPVQERLAGATAAPMGGGGGVPPGAAGHGMGGQSRRASDATASVLTYGHREEQTRRGADRSERDLFT</sequence>
<dbReference type="Pfam" id="PF00823">
    <property type="entry name" value="PPE"/>
    <property type="match status" value="1"/>
</dbReference>
<protein>
    <submittedName>
        <fullName evidence="5">PPE family protein</fullName>
    </submittedName>
</protein>
<feature type="region of interest" description="Disordered" evidence="2">
    <location>
        <begin position="314"/>
        <end position="368"/>
    </location>
</feature>
<dbReference type="AlphaFoldDB" id="A0A100WDW2"/>
<evidence type="ECO:0000256" key="1">
    <source>
        <dbReference type="ARBA" id="ARBA00010652"/>
    </source>
</evidence>
<evidence type="ECO:0000313" key="6">
    <source>
        <dbReference type="Proteomes" id="UP000069443"/>
    </source>
</evidence>
<dbReference type="InterPro" id="IPR000030">
    <property type="entry name" value="PPE_dom"/>
</dbReference>
<comment type="similarity">
    <text evidence="1">Belongs to the mycobacterial PPE family.</text>
</comment>
<dbReference type="EMBL" id="BCSY01000058">
    <property type="protein sequence ID" value="GAS96764.1"/>
    <property type="molecule type" value="Genomic_DNA"/>
</dbReference>
<feature type="compositionally biased region" description="Gly residues" evidence="2">
    <location>
        <begin position="316"/>
        <end position="333"/>
    </location>
</feature>
<evidence type="ECO:0000313" key="5">
    <source>
        <dbReference type="EMBL" id="GAS96764.1"/>
    </source>
</evidence>
<proteinExistence type="inferred from homology"/>
<evidence type="ECO:0000256" key="3">
    <source>
        <dbReference type="SAM" id="SignalP"/>
    </source>
</evidence>
<dbReference type="Proteomes" id="UP000069443">
    <property type="component" value="Unassembled WGS sequence"/>
</dbReference>
<feature type="domain" description="PPE" evidence="4">
    <location>
        <begin position="5"/>
        <end position="131"/>
    </location>
</feature>
<dbReference type="SUPFAM" id="SSF140459">
    <property type="entry name" value="PE/PPE dimer-like"/>
    <property type="match status" value="1"/>
</dbReference>
<comment type="caution">
    <text evidence="5">The sequence shown here is derived from an EMBL/GenBank/DDBJ whole genome shotgun (WGS) entry which is preliminary data.</text>
</comment>
<feature type="region of interest" description="Disordered" evidence="2">
    <location>
        <begin position="137"/>
        <end position="191"/>
    </location>
</feature>
<evidence type="ECO:0000256" key="2">
    <source>
        <dbReference type="SAM" id="MobiDB-lite"/>
    </source>
</evidence>
<keyword evidence="6" id="KW-1185">Reference proteome</keyword>
<feature type="signal peptide" evidence="3">
    <location>
        <begin position="1"/>
        <end position="19"/>
    </location>
</feature>
<feature type="chain" id="PRO_5007090087" evidence="3">
    <location>
        <begin position="20"/>
        <end position="368"/>
    </location>
</feature>
<gene>
    <name evidence="5" type="ORF">RMCC_3730</name>
</gene>